<evidence type="ECO:0000313" key="4">
    <source>
        <dbReference type="EMBL" id="SHI29327.1"/>
    </source>
</evidence>
<reference evidence="4 5" key="1">
    <citation type="submission" date="2016-11" db="EMBL/GenBank/DDBJ databases">
        <authorList>
            <person name="Jaros S."/>
            <person name="Januszkiewicz K."/>
            <person name="Wedrychowicz H."/>
        </authorList>
    </citation>
    <scope>NUCLEOTIDE SEQUENCE [LARGE SCALE GENOMIC DNA]</scope>
    <source>
        <strain evidence="4 5">DSM 21074</strain>
    </source>
</reference>
<dbReference type="RefSeq" id="WP_073104647.1">
    <property type="nucleotide sequence ID" value="NZ_FQYN01000001.1"/>
</dbReference>
<dbReference type="Proteomes" id="UP000184418">
    <property type="component" value="Unassembled WGS sequence"/>
</dbReference>
<evidence type="ECO:0000313" key="5">
    <source>
        <dbReference type="Proteomes" id="UP000184418"/>
    </source>
</evidence>
<dbReference type="GO" id="GO:0005829">
    <property type="term" value="C:cytosol"/>
    <property type="evidence" value="ECO:0007669"/>
    <property type="project" value="TreeGrafter"/>
</dbReference>
<organism evidence="4 5">
    <name type="scientific">Hymenobacter daecheongensis DSM 21074</name>
    <dbReference type="NCBI Taxonomy" id="1121955"/>
    <lineage>
        <taxon>Bacteria</taxon>
        <taxon>Pseudomonadati</taxon>
        <taxon>Bacteroidota</taxon>
        <taxon>Cytophagia</taxon>
        <taxon>Cytophagales</taxon>
        <taxon>Hymenobacteraceae</taxon>
        <taxon>Hymenobacter</taxon>
    </lineage>
</organism>
<dbReference type="EMBL" id="FQYN01000001">
    <property type="protein sequence ID" value="SHI29327.1"/>
    <property type="molecule type" value="Genomic_DNA"/>
</dbReference>
<dbReference type="PANTHER" id="PTHR10584">
    <property type="entry name" value="SUGAR KINASE"/>
    <property type="match status" value="1"/>
</dbReference>
<accession>A0A1M5ZYH4</accession>
<sequence>MSLVVIGSVAFDALETPFGKTDKIIGGAATYISLSASYSLKPVKLVAVVGDDFPQSDILLLEEHGVDVEGLQVKPGEKSFFWSGIYSKDLNSRETLVTELNVLADFDPILPDSYQDCKYLMLGNLAPQVQRLVIQRLVNRPKLIVMDTMNFWMDIALDDLIATIEMVDVLSINDEEARQLSGEYSLVKAARKILDMGPKYLIIKKGEHGALLFHAQKQKLKIFYAPALPLEEVFDPTGAGDTFAGGFIGHLAATDDISFDNMKRAVIHGSAMASFCVEKFGTERLLNLKPEEIEAREKQFADLVEVVPATAVQNV</sequence>
<dbReference type="InterPro" id="IPR029056">
    <property type="entry name" value="Ribokinase-like"/>
</dbReference>
<dbReference type="GO" id="GO:0016301">
    <property type="term" value="F:kinase activity"/>
    <property type="evidence" value="ECO:0007669"/>
    <property type="project" value="UniProtKB-KW"/>
</dbReference>
<dbReference type="PANTHER" id="PTHR10584:SF166">
    <property type="entry name" value="RIBOKINASE"/>
    <property type="match status" value="1"/>
</dbReference>
<gene>
    <name evidence="4" type="ORF">SAMN02745146_0395</name>
</gene>
<dbReference type="PROSITE" id="PS00584">
    <property type="entry name" value="PFKB_KINASES_2"/>
    <property type="match status" value="1"/>
</dbReference>
<dbReference type="SUPFAM" id="SSF53613">
    <property type="entry name" value="Ribokinase-like"/>
    <property type="match status" value="1"/>
</dbReference>
<protein>
    <submittedName>
        <fullName evidence="4">Sugar or nucleoside kinase, ribokinase family</fullName>
    </submittedName>
</protein>
<dbReference type="Gene3D" id="3.40.1190.20">
    <property type="match status" value="1"/>
</dbReference>
<keyword evidence="2 4" id="KW-0418">Kinase</keyword>
<dbReference type="OrthoDB" id="9813569at2"/>
<proteinExistence type="predicted"/>
<keyword evidence="1" id="KW-0808">Transferase</keyword>
<dbReference type="Pfam" id="PF00294">
    <property type="entry name" value="PfkB"/>
    <property type="match status" value="1"/>
</dbReference>
<keyword evidence="5" id="KW-1185">Reference proteome</keyword>
<feature type="domain" description="Carbohydrate kinase PfkB" evidence="3">
    <location>
        <begin position="19"/>
        <end position="283"/>
    </location>
</feature>
<dbReference type="InterPro" id="IPR011611">
    <property type="entry name" value="PfkB_dom"/>
</dbReference>
<evidence type="ECO:0000259" key="3">
    <source>
        <dbReference type="Pfam" id="PF00294"/>
    </source>
</evidence>
<name>A0A1M5ZYH4_9BACT</name>
<dbReference type="InterPro" id="IPR002173">
    <property type="entry name" value="Carboh/pur_kinase_PfkB_CS"/>
</dbReference>
<evidence type="ECO:0000256" key="2">
    <source>
        <dbReference type="ARBA" id="ARBA00022777"/>
    </source>
</evidence>
<dbReference type="STRING" id="1121955.SAMN02745146_0395"/>
<evidence type="ECO:0000256" key="1">
    <source>
        <dbReference type="ARBA" id="ARBA00022679"/>
    </source>
</evidence>
<dbReference type="AlphaFoldDB" id="A0A1M5ZYH4"/>